<evidence type="ECO:0000256" key="4">
    <source>
        <dbReference type="ARBA" id="ARBA00022553"/>
    </source>
</evidence>
<evidence type="ECO:0000256" key="7">
    <source>
        <dbReference type="ARBA" id="ARBA00023121"/>
    </source>
</evidence>
<comment type="subcellular location">
    <subcellularLocation>
        <location evidence="1">Cytoplasm</location>
    </subcellularLocation>
</comment>
<keyword evidence="6" id="KW-0445">Lipid transport</keyword>
<dbReference type="InterPro" id="IPR023393">
    <property type="entry name" value="START-like_dom_sf"/>
</dbReference>
<feature type="region of interest" description="Disordered" evidence="12">
    <location>
        <begin position="444"/>
        <end position="483"/>
    </location>
</feature>
<evidence type="ECO:0000256" key="8">
    <source>
        <dbReference type="ARBA" id="ARBA00063535"/>
    </source>
</evidence>
<feature type="compositionally biased region" description="Basic and acidic residues" evidence="12">
    <location>
        <begin position="444"/>
        <end position="458"/>
    </location>
</feature>
<feature type="compositionally biased region" description="Basic and acidic residues" evidence="12">
    <location>
        <begin position="471"/>
        <end position="483"/>
    </location>
</feature>
<protein>
    <recommendedName>
        <fullName evidence="9">Phosphatidylcholine transfer protein</fullName>
    </recommendedName>
    <alternativeName>
        <fullName evidence="11">START domain-containing protein 2</fullName>
    </alternativeName>
    <alternativeName>
        <fullName evidence="10">StAR-related lipid transfer protein 2</fullName>
    </alternativeName>
</protein>
<keyword evidence="5" id="KW-0007">Acetylation</keyword>
<dbReference type="Gene3D" id="3.30.530.20">
    <property type="match status" value="1"/>
</dbReference>
<keyword evidence="13" id="KW-1133">Transmembrane helix</keyword>
<evidence type="ECO:0000256" key="13">
    <source>
        <dbReference type="SAM" id="Phobius"/>
    </source>
</evidence>
<evidence type="ECO:0000259" key="14">
    <source>
        <dbReference type="PROSITE" id="PS50848"/>
    </source>
</evidence>
<evidence type="ECO:0000313" key="16">
    <source>
        <dbReference type="Proteomes" id="UP001162131"/>
    </source>
</evidence>
<dbReference type="Proteomes" id="UP001162131">
    <property type="component" value="Unassembled WGS sequence"/>
</dbReference>
<gene>
    <name evidence="15" type="ORF">BSTOLATCC_MIC18981</name>
</gene>
<keyword evidence="13" id="KW-0472">Membrane</keyword>
<dbReference type="InterPro" id="IPR002913">
    <property type="entry name" value="START_lipid-bd_dom"/>
</dbReference>
<comment type="caution">
    <text evidence="15">The sequence shown here is derived from an EMBL/GenBank/DDBJ whole genome shotgun (WGS) entry which is preliminary data.</text>
</comment>
<keyword evidence="7" id="KW-0446">Lipid-binding</keyword>
<feature type="region of interest" description="Disordered" evidence="12">
    <location>
        <begin position="381"/>
        <end position="418"/>
    </location>
</feature>
<evidence type="ECO:0000256" key="10">
    <source>
        <dbReference type="ARBA" id="ARBA00077188"/>
    </source>
</evidence>
<dbReference type="GO" id="GO:0008289">
    <property type="term" value="F:lipid binding"/>
    <property type="evidence" value="ECO:0007669"/>
    <property type="project" value="UniProtKB-KW"/>
</dbReference>
<keyword evidence="13" id="KW-0812">Transmembrane</keyword>
<evidence type="ECO:0000256" key="1">
    <source>
        <dbReference type="ARBA" id="ARBA00004496"/>
    </source>
</evidence>
<dbReference type="InterPro" id="IPR051213">
    <property type="entry name" value="START_lipid_transfer"/>
</dbReference>
<dbReference type="AlphaFoldDB" id="A0AAU9IX32"/>
<proteinExistence type="predicted"/>
<accession>A0AAU9IX32</accession>
<reference evidence="15" key="1">
    <citation type="submission" date="2021-09" db="EMBL/GenBank/DDBJ databases">
        <authorList>
            <consortium name="AG Swart"/>
            <person name="Singh M."/>
            <person name="Singh A."/>
            <person name="Seah K."/>
            <person name="Emmerich C."/>
        </authorList>
    </citation>
    <scope>NUCLEOTIDE SEQUENCE</scope>
    <source>
        <strain evidence="15">ATCC30299</strain>
    </source>
</reference>
<evidence type="ECO:0000256" key="5">
    <source>
        <dbReference type="ARBA" id="ARBA00022990"/>
    </source>
</evidence>
<dbReference type="PROSITE" id="PS50848">
    <property type="entry name" value="START"/>
    <property type="match status" value="1"/>
</dbReference>
<evidence type="ECO:0000256" key="2">
    <source>
        <dbReference type="ARBA" id="ARBA00022448"/>
    </source>
</evidence>
<dbReference type="GO" id="GO:0005829">
    <property type="term" value="C:cytosol"/>
    <property type="evidence" value="ECO:0007669"/>
    <property type="project" value="UniProtKB-ARBA"/>
</dbReference>
<feature type="transmembrane region" description="Helical" evidence="13">
    <location>
        <begin position="48"/>
        <end position="65"/>
    </location>
</feature>
<keyword evidence="3" id="KW-0963">Cytoplasm</keyword>
<dbReference type="PANTHER" id="PTHR19308">
    <property type="entry name" value="PHOSPHATIDYLCHOLINE TRANSFER PROTEIN"/>
    <property type="match status" value="1"/>
</dbReference>
<comment type="subunit">
    <text evidence="8">Interacts with ACOT13/THEM2.</text>
</comment>
<name>A0AAU9IX32_9CILI</name>
<dbReference type="CDD" id="cd00177">
    <property type="entry name" value="START"/>
    <property type="match status" value="1"/>
</dbReference>
<dbReference type="FunFam" id="3.30.530.20:FF:000017">
    <property type="entry name" value="Phosphatidylcholine transfer protein, putative"/>
    <property type="match status" value="1"/>
</dbReference>
<evidence type="ECO:0000256" key="11">
    <source>
        <dbReference type="ARBA" id="ARBA00079049"/>
    </source>
</evidence>
<dbReference type="Pfam" id="PF01852">
    <property type="entry name" value="START"/>
    <property type="match status" value="1"/>
</dbReference>
<dbReference type="SUPFAM" id="SSF55961">
    <property type="entry name" value="Bet v1-like"/>
    <property type="match status" value="1"/>
</dbReference>
<feature type="domain" description="START" evidence="14">
    <location>
        <begin position="515"/>
        <end position="699"/>
    </location>
</feature>
<dbReference type="GO" id="GO:0006869">
    <property type="term" value="P:lipid transport"/>
    <property type="evidence" value="ECO:0007669"/>
    <property type="project" value="UniProtKB-KW"/>
</dbReference>
<evidence type="ECO:0000256" key="6">
    <source>
        <dbReference type="ARBA" id="ARBA00023055"/>
    </source>
</evidence>
<dbReference type="PANTHER" id="PTHR19308:SF14">
    <property type="entry name" value="START DOMAIN-CONTAINING PROTEIN"/>
    <property type="match status" value="1"/>
</dbReference>
<evidence type="ECO:0000256" key="9">
    <source>
        <dbReference type="ARBA" id="ARBA00069061"/>
    </source>
</evidence>
<keyword evidence="16" id="KW-1185">Reference proteome</keyword>
<organism evidence="15 16">
    <name type="scientific">Blepharisma stoltei</name>
    <dbReference type="NCBI Taxonomy" id="1481888"/>
    <lineage>
        <taxon>Eukaryota</taxon>
        <taxon>Sar</taxon>
        <taxon>Alveolata</taxon>
        <taxon>Ciliophora</taxon>
        <taxon>Postciliodesmatophora</taxon>
        <taxon>Heterotrichea</taxon>
        <taxon>Heterotrichida</taxon>
        <taxon>Blepharismidae</taxon>
        <taxon>Blepharisma</taxon>
    </lineage>
</organism>
<evidence type="ECO:0000256" key="12">
    <source>
        <dbReference type="SAM" id="MobiDB-lite"/>
    </source>
</evidence>
<sequence length="700" mass="79661">MSSRRHHRSNSTLSTSLAFPLLIQPELDSMESSLQEILEEITKTDRRYLGSLIGGSILAVVGFMIFTSATIVAGILGGAIGFGIGHVIGRRWKRNKVIKSALTKDMQYQLRLSCMLIYLSTLKKTKIPISEYSGILEKAIDEFRPAFVLQLHNPAFMKEVQKLRKFLRTSVAHTALLNSAYEIAHSIEFGINIHFTSSRIRRILIPVLQLLKDPIAKEGHELEIVRRIEEILANDKTKAILKKSHLQDEDIIGMILPFPALSCKLIGKNVQTCKAISDIEHFLEYKTSKADQNKSCENKKYFEKLMFRRSSLPGYSTHDPHYKLNYKDLLSLEIISKLSAANETFNPPLFQQDETADDFEVGSVSEDVNCQIKIEFQADSPGDINFNSPEKCQADSPAKIHFNSPEKTPSSSMIPVPVHLPFEGSAVDMDEDSDHDEDKGEIEMIQKEERYEKVEKIESPGSNSARSSSKLSDKEERKESVESSLKETFKIDMRIHKYQDCFDKLLEIEKEPVGDKVWRHCVNKPGTQVYQRKAENSPVCMIKGFCDIEYSTETVVKAIWDTSIRTQWDHLFHEFRIVASRDDAELLYYMIKTPFGVTRRDWLQRRIMIRDYPEPNMIILHFVSVDDPAMPPRKGVIRAETAVSGYILRPKTARSCTVTIISQNDVKGLVPKSIVNSMASRAPLDWVKNMKRGCQMVAGY</sequence>
<keyword evidence="4" id="KW-0597">Phosphoprotein</keyword>
<keyword evidence="2" id="KW-0813">Transport</keyword>
<dbReference type="SMART" id="SM00234">
    <property type="entry name" value="START"/>
    <property type="match status" value="1"/>
</dbReference>
<dbReference type="EMBL" id="CAJZBQ010000018">
    <property type="protein sequence ID" value="CAG9317739.1"/>
    <property type="molecule type" value="Genomic_DNA"/>
</dbReference>
<evidence type="ECO:0000313" key="15">
    <source>
        <dbReference type="EMBL" id="CAG9317739.1"/>
    </source>
</evidence>
<feature type="compositionally biased region" description="Polar residues" evidence="12">
    <location>
        <begin position="460"/>
        <end position="470"/>
    </location>
</feature>
<evidence type="ECO:0000256" key="3">
    <source>
        <dbReference type="ARBA" id="ARBA00022490"/>
    </source>
</evidence>